<reference evidence="1 2" key="1">
    <citation type="submission" date="2018-11" db="EMBL/GenBank/DDBJ databases">
        <title>Genome sequence and assembly of Colletotrichum spinosum.</title>
        <authorList>
            <person name="Gan P."/>
            <person name="Shirasu K."/>
        </authorList>
    </citation>
    <scope>NUCLEOTIDE SEQUENCE [LARGE SCALE GENOMIC DNA]</scope>
    <source>
        <strain evidence="1 2">CBS 515.97</strain>
    </source>
</reference>
<organism evidence="1 2">
    <name type="scientific">Colletotrichum spinosum</name>
    <dbReference type="NCBI Taxonomy" id="1347390"/>
    <lineage>
        <taxon>Eukaryota</taxon>
        <taxon>Fungi</taxon>
        <taxon>Dikarya</taxon>
        <taxon>Ascomycota</taxon>
        <taxon>Pezizomycotina</taxon>
        <taxon>Sordariomycetes</taxon>
        <taxon>Hypocreomycetidae</taxon>
        <taxon>Glomerellales</taxon>
        <taxon>Glomerellaceae</taxon>
        <taxon>Colletotrichum</taxon>
        <taxon>Colletotrichum orbiculare species complex</taxon>
    </lineage>
</organism>
<protein>
    <submittedName>
        <fullName evidence="1">Uncharacterized protein</fullName>
    </submittedName>
</protein>
<gene>
    <name evidence="1" type="ORF">C8035_v010809</name>
</gene>
<sequence length="266" mass="29827">MVQVARPTDAPRVNAYITTSLPRGVLSKLKESFELGARSRFNPLVELVIKNEPAYHGKSHPDIRRAEDAAGRTDGFFIIDDRAASDDAIWYIDVFTDDLRVGTGEADSTGILLKILIRTDCVALTWVNYYVANMDIVADLNHCGVHLPLTKDFHQERVSNCGGLNVKAAARHQPLWLTAEPGEFDESTDPNLLKTFVPRPEKAARLRDSLAREHGVIPQWTVPFAAKPITLPDGTEKTFPRGTVRLQQVWDPDFPWPEYKWPEGSL</sequence>
<proteinExistence type="predicted"/>
<dbReference type="Proteomes" id="UP000295083">
    <property type="component" value="Unassembled WGS sequence"/>
</dbReference>
<dbReference type="EMBL" id="QAPG01000052">
    <property type="protein sequence ID" value="TDZ34565.1"/>
    <property type="molecule type" value="Genomic_DNA"/>
</dbReference>
<keyword evidence="2" id="KW-1185">Reference proteome</keyword>
<comment type="caution">
    <text evidence="1">The sequence shown here is derived from an EMBL/GenBank/DDBJ whole genome shotgun (WGS) entry which is preliminary data.</text>
</comment>
<dbReference type="AlphaFoldDB" id="A0A4R8QGI9"/>
<evidence type="ECO:0000313" key="1">
    <source>
        <dbReference type="EMBL" id="TDZ34565.1"/>
    </source>
</evidence>
<evidence type="ECO:0000313" key="2">
    <source>
        <dbReference type="Proteomes" id="UP000295083"/>
    </source>
</evidence>
<accession>A0A4R8QGI9</accession>
<name>A0A4R8QGI9_9PEZI</name>